<reference evidence="2" key="1">
    <citation type="submission" date="2015-01" db="EMBL/GenBank/DDBJ databases">
        <authorList>
            <person name="Durling Mikael"/>
        </authorList>
    </citation>
    <scope>NUCLEOTIDE SEQUENCE</scope>
</reference>
<evidence type="ECO:0000313" key="2">
    <source>
        <dbReference type="EMBL" id="CEO51816.1"/>
    </source>
</evidence>
<reference evidence="3" key="2">
    <citation type="submission" date="2020-10" db="EMBL/GenBank/DDBJ databases">
        <title>High-Quality Genome Resource of Clonostachys rosea strain S41 by Oxford Nanopore Long-Read Sequencing.</title>
        <authorList>
            <person name="Wang H."/>
        </authorList>
    </citation>
    <scope>NUCLEOTIDE SEQUENCE</scope>
    <source>
        <strain evidence="3">S41</strain>
    </source>
</reference>
<dbReference type="EMBL" id="CDPU01000025">
    <property type="protein sequence ID" value="CEO51816.1"/>
    <property type="molecule type" value="Genomic_DNA"/>
</dbReference>
<sequence>MKALLTLLLVSVAACKPTVYLIRHGEKPKDGSNGLSIEGVERSQCLRTVFGNATDYNIDYILAQEYKPSGKRKRPYDTVLPLAEDLGLKIDTHCDRDKPKCVAKAINEYKGDGNVLISWEHKKLTDVIKALGVDDAEKYPSDRFDVIWTLSKNYKYIKDKKSEGCPGLDEKYAGEEQDFCEED</sequence>
<feature type="signal peptide" evidence="1">
    <location>
        <begin position="1"/>
        <end position="15"/>
    </location>
</feature>
<dbReference type="PROSITE" id="PS51257">
    <property type="entry name" value="PROKAR_LIPOPROTEIN"/>
    <property type="match status" value="1"/>
</dbReference>
<dbReference type="Proteomes" id="UP000616885">
    <property type="component" value="Unassembled WGS sequence"/>
</dbReference>
<evidence type="ECO:0008006" key="4">
    <source>
        <dbReference type="Google" id="ProtNLM"/>
    </source>
</evidence>
<organism evidence="2">
    <name type="scientific">Bionectria ochroleuca</name>
    <name type="common">Gliocladium roseum</name>
    <dbReference type="NCBI Taxonomy" id="29856"/>
    <lineage>
        <taxon>Eukaryota</taxon>
        <taxon>Fungi</taxon>
        <taxon>Dikarya</taxon>
        <taxon>Ascomycota</taxon>
        <taxon>Pezizomycotina</taxon>
        <taxon>Sordariomycetes</taxon>
        <taxon>Hypocreomycetidae</taxon>
        <taxon>Hypocreales</taxon>
        <taxon>Bionectriaceae</taxon>
        <taxon>Clonostachys</taxon>
    </lineage>
</organism>
<protein>
    <recommendedName>
        <fullName evidence="4">Phosphoglycerate mutase family protein</fullName>
    </recommendedName>
</protein>
<accession>A0A0B7KAV1</accession>
<gene>
    <name evidence="2" type="ORF">BN869_000007874_1</name>
    <name evidence="3" type="ORF">IM811_002976</name>
</gene>
<proteinExistence type="predicted"/>
<evidence type="ECO:0000256" key="1">
    <source>
        <dbReference type="SAM" id="SignalP"/>
    </source>
</evidence>
<keyword evidence="1" id="KW-0732">Signal</keyword>
<feature type="chain" id="PRO_5044541154" description="Phosphoglycerate mutase family protein" evidence="1">
    <location>
        <begin position="16"/>
        <end position="183"/>
    </location>
</feature>
<dbReference type="EMBL" id="JADCTT010000010">
    <property type="protein sequence ID" value="KAF9747642.1"/>
    <property type="molecule type" value="Genomic_DNA"/>
</dbReference>
<dbReference type="AlphaFoldDB" id="A0A0B7KAV1"/>
<name>A0A0B7KAV1_BIOOC</name>
<evidence type="ECO:0000313" key="3">
    <source>
        <dbReference type="EMBL" id="KAF9747642.1"/>
    </source>
</evidence>